<dbReference type="CDD" id="cd06267">
    <property type="entry name" value="PBP1_LacI_sugar_binding-like"/>
    <property type="match status" value="1"/>
</dbReference>
<dbReference type="EMBL" id="SDPM01000001">
    <property type="protein sequence ID" value="RXZ87934.1"/>
    <property type="molecule type" value="Genomic_DNA"/>
</dbReference>
<dbReference type="Proteomes" id="UP000292686">
    <property type="component" value="Unassembled WGS sequence"/>
</dbReference>
<keyword evidence="1" id="KW-0805">Transcription regulation</keyword>
<evidence type="ECO:0000256" key="1">
    <source>
        <dbReference type="ARBA" id="ARBA00023015"/>
    </source>
</evidence>
<dbReference type="SMART" id="SM00354">
    <property type="entry name" value="HTH_LACI"/>
    <property type="match status" value="1"/>
</dbReference>
<dbReference type="Proteomes" id="UP000581087">
    <property type="component" value="Unassembled WGS sequence"/>
</dbReference>
<dbReference type="InterPro" id="IPR046335">
    <property type="entry name" value="LacI/GalR-like_sensor"/>
</dbReference>
<evidence type="ECO:0000313" key="8">
    <source>
        <dbReference type="Proteomes" id="UP000581087"/>
    </source>
</evidence>
<dbReference type="OrthoDB" id="4268837at2"/>
<reference evidence="6 7" key="1">
    <citation type="submission" date="2019-01" db="EMBL/GenBank/DDBJ databases">
        <title>Agromyces.</title>
        <authorList>
            <person name="Li J."/>
        </authorList>
    </citation>
    <scope>NUCLEOTIDE SEQUENCE [LARGE SCALE GENOMIC DNA]</scope>
    <source>
        <strain evidence="6 7">DSM 23870</strain>
    </source>
</reference>
<dbReference type="InterPro" id="IPR010982">
    <property type="entry name" value="Lambda_DNA-bd_dom_sf"/>
</dbReference>
<comment type="caution">
    <text evidence="6">The sequence shown here is derived from an EMBL/GenBank/DDBJ whole genome shotgun (WGS) entry which is preliminary data.</text>
</comment>
<feature type="domain" description="HTH lacI-type" evidence="4">
    <location>
        <begin position="10"/>
        <end position="64"/>
    </location>
</feature>
<evidence type="ECO:0000259" key="4">
    <source>
        <dbReference type="PROSITE" id="PS50932"/>
    </source>
</evidence>
<evidence type="ECO:0000256" key="2">
    <source>
        <dbReference type="ARBA" id="ARBA00023125"/>
    </source>
</evidence>
<name>A0A4Q2M6U6_9MICO</name>
<evidence type="ECO:0000313" key="6">
    <source>
        <dbReference type="EMBL" id="RXZ87934.1"/>
    </source>
</evidence>
<dbReference type="SUPFAM" id="SSF53822">
    <property type="entry name" value="Periplasmic binding protein-like I"/>
    <property type="match status" value="1"/>
</dbReference>
<dbReference type="PANTHER" id="PTHR30146:SF109">
    <property type="entry name" value="HTH-TYPE TRANSCRIPTIONAL REGULATOR GALS"/>
    <property type="match status" value="1"/>
</dbReference>
<dbReference type="GO" id="GO:0000976">
    <property type="term" value="F:transcription cis-regulatory region binding"/>
    <property type="evidence" value="ECO:0007669"/>
    <property type="project" value="TreeGrafter"/>
</dbReference>
<keyword evidence="2 5" id="KW-0238">DNA-binding</keyword>
<dbReference type="CDD" id="cd01392">
    <property type="entry name" value="HTH_LacI"/>
    <property type="match status" value="1"/>
</dbReference>
<dbReference type="PRINTS" id="PR00036">
    <property type="entry name" value="HTHLACI"/>
</dbReference>
<dbReference type="SUPFAM" id="SSF47413">
    <property type="entry name" value="lambda repressor-like DNA-binding domains"/>
    <property type="match status" value="1"/>
</dbReference>
<dbReference type="GO" id="GO:0003700">
    <property type="term" value="F:DNA-binding transcription factor activity"/>
    <property type="evidence" value="ECO:0007669"/>
    <property type="project" value="TreeGrafter"/>
</dbReference>
<dbReference type="EMBL" id="JACCBI010000001">
    <property type="protein sequence ID" value="NYD67897.1"/>
    <property type="molecule type" value="Genomic_DNA"/>
</dbReference>
<evidence type="ECO:0000313" key="5">
    <source>
        <dbReference type="EMBL" id="NYD67897.1"/>
    </source>
</evidence>
<dbReference type="Gene3D" id="1.10.260.40">
    <property type="entry name" value="lambda repressor-like DNA-binding domains"/>
    <property type="match status" value="1"/>
</dbReference>
<dbReference type="Pfam" id="PF13377">
    <property type="entry name" value="Peripla_BP_3"/>
    <property type="match status" value="1"/>
</dbReference>
<dbReference type="RefSeq" id="WP_129172199.1">
    <property type="nucleotide sequence ID" value="NZ_JACCBI010000001.1"/>
</dbReference>
<organism evidence="6 7">
    <name type="scientific">Agromyces atrinae</name>
    <dbReference type="NCBI Taxonomy" id="592376"/>
    <lineage>
        <taxon>Bacteria</taxon>
        <taxon>Bacillati</taxon>
        <taxon>Actinomycetota</taxon>
        <taxon>Actinomycetes</taxon>
        <taxon>Micrococcales</taxon>
        <taxon>Microbacteriaceae</taxon>
        <taxon>Agromyces</taxon>
    </lineage>
</organism>
<keyword evidence="3" id="KW-0804">Transcription</keyword>
<dbReference type="Gene3D" id="3.40.50.2300">
    <property type="match status" value="2"/>
</dbReference>
<dbReference type="Pfam" id="PF00356">
    <property type="entry name" value="LacI"/>
    <property type="match status" value="1"/>
</dbReference>
<protein>
    <submittedName>
        <fullName evidence="5">DNA-binding LacI/PurR family transcriptional regulator</fullName>
    </submittedName>
    <submittedName>
        <fullName evidence="6">LacI family transcriptional regulator</fullName>
    </submittedName>
</protein>
<proteinExistence type="predicted"/>
<evidence type="ECO:0000313" key="7">
    <source>
        <dbReference type="Proteomes" id="UP000292686"/>
    </source>
</evidence>
<dbReference type="InterPro" id="IPR028082">
    <property type="entry name" value="Peripla_BP_I"/>
</dbReference>
<keyword evidence="7" id="KW-1185">Reference proteome</keyword>
<reference evidence="5 8" key="2">
    <citation type="submission" date="2020-07" db="EMBL/GenBank/DDBJ databases">
        <title>Sequencing the genomes of 1000 actinobacteria strains.</title>
        <authorList>
            <person name="Klenk H.-P."/>
        </authorList>
    </citation>
    <scope>NUCLEOTIDE SEQUENCE [LARGE SCALE GENOMIC DNA]</scope>
    <source>
        <strain evidence="5 8">DSM 23870</strain>
    </source>
</reference>
<dbReference type="PANTHER" id="PTHR30146">
    <property type="entry name" value="LACI-RELATED TRANSCRIPTIONAL REPRESSOR"/>
    <property type="match status" value="1"/>
</dbReference>
<dbReference type="PROSITE" id="PS50932">
    <property type="entry name" value="HTH_LACI_2"/>
    <property type="match status" value="1"/>
</dbReference>
<accession>A0A4Q2M6U6</accession>
<gene>
    <name evidence="5" type="ORF">BJ972_002416</name>
    <name evidence="6" type="ORF">ESP50_01690</name>
</gene>
<evidence type="ECO:0000256" key="3">
    <source>
        <dbReference type="ARBA" id="ARBA00023163"/>
    </source>
</evidence>
<dbReference type="AlphaFoldDB" id="A0A4Q2M6U6"/>
<sequence length="343" mass="35951">MTTPNPKRRATVHDVARVAGISHATVSRYLNKRAYVSQASAEAIEAAIRSVNYTPNRTARSLVTQSTRAVAFVVREYSEFFFADSNLSAMAAAANKTLSAEGYQMLLVIIESDEAAERIVDLIIGGFVDGALLVAMRDDDPVAEAIARSTIPAITASAPELPVGLPSVDTDNAGGSRAITRLLADSGRTRLAEIAGPAPMPAARLRHGGFVDARGAAYDPRLSIAAAEWSVEAGTAAMRELLERGEPIDGVVAASDALAAGAIDAIHAAGLTVPADIAVVGFDDSPWATRIRPTLTTVRQDPGATGRRMAERMMAHLGGEALDDVAEVIPNVIVERESTAPSS</sequence>
<dbReference type="InterPro" id="IPR000843">
    <property type="entry name" value="HTH_LacI"/>
</dbReference>